<dbReference type="SUPFAM" id="SSF52943">
    <property type="entry name" value="ATP synthase (F1-ATPase), gamma subunit"/>
    <property type="match status" value="1"/>
</dbReference>
<dbReference type="PANTHER" id="PTHR11693:SF22">
    <property type="entry name" value="ATP SYNTHASE SUBUNIT GAMMA, MITOCHONDRIAL"/>
    <property type="match status" value="1"/>
</dbReference>
<dbReference type="InterPro" id="IPR017709">
    <property type="entry name" value="Alt_ATP_synth_F1_gsu"/>
</dbReference>
<reference evidence="10" key="1">
    <citation type="submission" date="2020-10" db="EMBL/GenBank/DDBJ databases">
        <authorList>
            <person name="Castelo-Branco R."/>
            <person name="Eusebio N."/>
            <person name="Adriana R."/>
            <person name="Vieira A."/>
            <person name="Brugerolle De Fraissinette N."/>
            <person name="Rezende De Castro R."/>
            <person name="Schneider M.P."/>
            <person name="Vasconcelos V."/>
            <person name="Leao P.N."/>
        </authorList>
    </citation>
    <scope>NUCLEOTIDE SEQUENCE</scope>
    <source>
        <strain evidence="10">LEGE 11479</strain>
    </source>
</reference>
<keyword evidence="7" id="KW-0472">Membrane</keyword>
<evidence type="ECO:0000256" key="8">
    <source>
        <dbReference type="ARBA" id="ARBA00023196"/>
    </source>
</evidence>
<keyword evidence="4" id="KW-0813">Transport</keyword>
<name>A0A928ZTR7_LEPEC</name>
<dbReference type="CDD" id="cd12151">
    <property type="entry name" value="F1-ATPase_gamma"/>
    <property type="match status" value="1"/>
</dbReference>
<comment type="function">
    <text evidence="1">Produces ATP from ADP in the presence of a proton gradient across the membrane. The gamma chain is believed to be important in regulating ATPase activity and the flow of protons through the CF(0) complex.</text>
</comment>
<keyword evidence="11" id="KW-1185">Reference proteome</keyword>
<gene>
    <name evidence="10" type="ORF">IQ260_09480</name>
</gene>
<evidence type="ECO:0000313" key="11">
    <source>
        <dbReference type="Proteomes" id="UP000615026"/>
    </source>
</evidence>
<evidence type="ECO:0000256" key="9">
    <source>
        <dbReference type="ARBA" id="ARBA00023310"/>
    </source>
</evidence>
<keyword evidence="5" id="KW-0375">Hydrogen ion transport</keyword>
<evidence type="ECO:0000256" key="6">
    <source>
        <dbReference type="ARBA" id="ARBA00023065"/>
    </source>
</evidence>
<comment type="similarity">
    <text evidence="3">Belongs to the ATPase gamma chain family.</text>
</comment>
<dbReference type="PANTHER" id="PTHR11693">
    <property type="entry name" value="ATP SYNTHASE GAMMA CHAIN"/>
    <property type="match status" value="1"/>
</dbReference>
<accession>A0A928ZTR7</accession>
<dbReference type="GO" id="GO:0046933">
    <property type="term" value="F:proton-transporting ATP synthase activity, rotational mechanism"/>
    <property type="evidence" value="ECO:0007669"/>
    <property type="project" value="InterPro"/>
</dbReference>
<dbReference type="PRINTS" id="PR00126">
    <property type="entry name" value="ATPASEGAMMA"/>
</dbReference>
<organism evidence="10 11">
    <name type="scientific">Leptolyngbya cf. ectocarpi LEGE 11479</name>
    <dbReference type="NCBI Taxonomy" id="1828722"/>
    <lineage>
        <taxon>Bacteria</taxon>
        <taxon>Bacillati</taxon>
        <taxon>Cyanobacteriota</taxon>
        <taxon>Cyanophyceae</taxon>
        <taxon>Leptolyngbyales</taxon>
        <taxon>Leptolyngbyaceae</taxon>
        <taxon>Leptolyngbya group</taxon>
        <taxon>Leptolyngbya</taxon>
    </lineage>
</organism>
<keyword evidence="8" id="KW-0139">CF(1)</keyword>
<dbReference type="GO" id="GO:0045259">
    <property type="term" value="C:proton-transporting ATP synthase complex"/>
    <property type="evidence" value="ECO:0007669"/>
    <property type="project" value="UniProtKB-KW"/>
</dbReference>
<evidence type="ECO:0000256" key="5">
    <source>
        <dbReference type="ARBA" id="ARBA00022781"/>
    </source>
</evidence>
<proteinExistence type="inferred from homology"/>
<keyword evidence="9" id="KW-0066">ATP synthesis</keyword>
<evidence type="ECO:0000256" key="3">
    <source>
        <dbReference type="ARBA" id="ARBA00007681"/>
    </source>
</evidence>
<evidence type="ECO:0000256" key="2">
    <source>
        <dbReference type="ARBA" id="ARBA00004170"/>
    </source>
</evidence>
<comment type="subcellular location">
    <subcellularLocation>
        <location evidence="2">Membrane</location>
        <topology evidence="2">Peripheral membrane protein</topology>
    </subcellularLocation>
</comment>
<dbReference type="AlphaFoldDB" id="A0A928ZTR7"/>
<dbReference type="EMBL" id="JADEXP010000063">
    <property type="protein sequence ID" value="MBE9066884.1"/>
    <property type="molecule type" value="Genomic_DNA"/>
</dbReference>
<evidence type="ECO:0000256" key="7">
    <source>
        <dbReference type="ARBA" id="ARBA00023136"/>
    </source>
</evidence>
<dbReference type="Gene3D" id="1.10.287.80">
    <property type="entry name" value="ATP synthase, gamma subunit, helix hairpin domain"/>
    <property type="match status" value="1"/>
</dbReference>
<dbReference type="NCBIfam" id="TIGR03323">
    <property type="entry name" value="alt_F1F0_F1_gam"/>
    <property type="match status" value="1"/>
</dbReference>
<evidence type="ECO:0000256" key="1">
    <source>
        <dbReference type="ARBA" id="ARBA00003456"/>
    </source>
</evidence>
<keyword evidence="6" id="KW-0406">Ion transport</keyword>
<dbReference type="InterPro" id="IPR035968">
    <property type="entry name" value="ATP_synth_F1_ATPase_gsu"/>
</dbReference>
<dbReference type="Pfam" id="PF00231">
    <property type="entry name" value="ATP-synt"/>
    <property type="match status" value="1"/>
</dbReference>
<evidence type="ECO:0000256" key="4">
    <source>
        <dbReference type="ARBA" id="ARBA00022448"/>
    </source>
</evidence>
<comment type="caution">
    <text evidence="10">The sequence shown here is derived from an EMBL/GenBank/DDBJ whole genome shotgun (WGS) entry which is preliminary data.</text>
</comment>
<evidence type="ECO:0000313" key="10">
    <source>
        <dbReference type="EMBL" id="MBE9066884.1"/>
    </source>
</evidence>
<dbReference type="InterPro" id="IPR000131">
    <property type="entry name" value="ATP_synth_F1_gsu"/>
</dbReference>
<dbReference type="RefSeq" id="WP_193992861.1">
    <property type="nucleotide sequence ID" value="NZ_JADEXP010000063.1"/>
</dbReference>
<sequence>MTTLESLQRKIKTADDLQSVVKTMKSLAAVSIHQYENAVVSLADHSQVLAMALQVLMINLPEALSTQKPTAPKRLGIVIFGSDQGMCGCFNSQLVEFVDRRLERLHRFRTENKVSAPTVLAVGSRVVDSLITAGYPVDQCLSVSSSLGGITPLVQQIVLQLESWRQNSQVDHIWVFHNRPTGGTTSSPTLLQLFPISYLYLKQLEQQPWPSRCRPQVKMDYERLFSAIFQQHFFIGLYRACAESLASENASRLAAMQVAEKNIDERLQALKVTYQQQRQDAITEEILDIVAGFEAIDF</sequence>
<dbReference type="Gene3D" id="3.40.1380.10">
    <property type="match status" value="1"/>
</dbReference>
<protein>
    <submittedName>
        <fullName evidence="10">F0F1 ATP synthase subunit gamma</fullName>
    </submittedName>
</protein>
<dbReference type="Proteomes" id="UP000615026">
    <property type="component" value="Unassembled WGS sequence"/>
</dbReference>